<keyword evidence="3" id="KW-1185">Reference proteome</keyword>
<dbReference type="SUPFAM" id="SSF53067">
    <property type="entry name" value="Actin-like ATPase domain"/>
    <property type="match status" value="1"/>
</dbReference>
<comment type="similarity">
    <text evidence="1">Belongs to the ROK (NagC/XylR) family.</text>
</comment>
<evidence type="ECO:0000256" key="1">
    <source>
        <dbReference type="ARBA" id="ARBA00006479"/>
    </source>
</evidence>
<dbReference type="GO" id="GO:0004340">
    <property type="term" value="F:glucokinase activity"/>
    <property type="evidence" value="ECO:0007669"/>
    <property type="project" value="UniProtKB-EC"/>
</dbReference>
<dbReference type="Pfam" id="PF00480">
    <property type="entry name" value="ROK"/>
    <property type="match status" value="1"/>
</dbReference>
<reference evidence="2 3" key="1">
    <citation type="submission" date="2020-03" db="EMBL/GenBank/DDBJ databases">
        <title>Genomic Encyclopedia of Type Strains, Phase IV (KMG-IV): sequencing the most valuable type-strain genomes for metagenomic binning, comparative biology and taxonomic classification.</title>
        <authorList>
            <person name="Goeker M."/>
        </authorList>
    </citation>
    <scope>NUCLEOTIDE SEQUENCE [LARGE SCALE GENOMIC DNA]</scope>
    <source>
        <strain evidence="2 3">DSM 101599</strain>
    </source>
</reference>
<dbReference type="EC" id="2.7.1.2" evidence="2"/>
<dbReference type="InterPro" id="IPR000600">
    <property type="entry name" value="ROK"/>
</dbReference>
<dbReference type="InterPro" id="IPR043129">
    <property type="entry name" value="ATPase_NBD"/>
</dbReference>
<dbReference type="Gene3D" id="3.30.420.40">
    <property type="match status" value="2"/>
</dbReference>
<comment type="caution">
    <text evidence="2">The sequence shown here is derived from an EMBL/GenBank/DDBJ whole genome shotgun (WGS) entry which is preliminary data.</text>
</comment>
<dbReference type="RefSeq" id="WP_167185261.1">
    <property type="nucleotide sequence ID" value="NZ_JAASQL010000001.1"/>
</dbReference>
<keyword evidence="2" id="KW-0808">Transferase</keyword>
<protein>
    <submittedName>
        <fullName evidence="2">Glucokinase</fullName>
        <ecNumber evidence="2">2.7.1.2</ecNumber>
    </submittedName>
</protein>
<name>A0ABX0UA81_9FLAO</name>
<proteinExistence type="inferred from homology"/>
<dbReference type="CDD" id="cd23763">
    <property type="entry name" value="ASKHA_ATPase_ROK"/>
    <property type="match status" value="1"/>
</dbReference>
<dbReference type="Proteomes" id="UP000745859">
    <property type="component" value="Unassembled WGS sequence"/>
</dbReference>
<accession>A0ABX0UA81</accession>
<dbReference type="EMBL" id="JAASQL010000001">
    <property type="protein sequence ID" value="NIJ44725.1"/>
    <property type="molecule type" value="Genomic_DNA"/>
</dbReference>
<organism evidence="2 3">
    <name type="scientific">Wenyingzhuangia heitensis</name>
    <dbReference type="NCBI Taxonomy" id="1487859"/>
    <lineage>
        <taxon>Bacteria</taxon>
        <taxon>Pseudomonadati</taxon>
        <taxon>Bacteroidota</taxon>
        <taxon>Flavobacteriia</taxon>
        <taxon>Flavobacteriales</taxon>
        <taxon>Flavobacteriaceae</taxon>
        <taxon>Wenyingzhuangia</taxon>
    </lineage>
</organism>
<dbReference type="PANTHER" id="PTHR18964:SF149">
    <property type="entry name" value="BIFUNCTIONAL UDP-N-ACETYLGLUCOSAMINE 2-EPIMERASE_N-ACETYLMANNOSAMINE KINASE"/>
    <property type="match status" value="1"/>
</dbReference>
<evidence type="ECO:0000313" key="3">
    <source>
        <dbReference type="Proteomes" id="UP000745859"/>
    </source>
</evidence>
<dbReference type="PANTHER" id="PTHR18964">
    <property type="entry name" value="ROK (REPRESSOR, ORF, KINASE) FAMILY"/>
    <property type="match status" value="1"/>
</dbReference>
<evidence type="ECO:0000313" key="2">
    <source>
        <dbReference type="EMBL" id="NIJ44725.1"/>
    </source>
</evidence>
<sequence>MTEKYLGIDVGGTNIKFGIVNRKGELLTKVKHPTLKLRETDDFINAFVKKISQQLKEQPHIKKVGIAVPGLISKDRKSTVFMANIPEFNNVALLSILEEKHPTISFFLDNDANAAGIGELHFSKSKNVPSDFIFMTLGTGLGSAAILDGEIFKGGNGNAMEVGHIITSNGKTAEENMGKKAIVDMALSKIKKGKETYLKAKDLDSKAVVLACTKADPVAVEVFEKVGTVLGEALVSTIRILDIETVFIGGGVSKSFSIVRKNMHKELKKRLPDYYMNKLDIKLATLGNDAGILGAAALCFKND</sequence>
<gene>
    <name evidence="2" type="ORF">FHR24_001164</name>
</gene>